<dbReference type="EMBL" id="LWGR01000010">
    <property type="protein sequence ID" value="KZM72112.1"/>
    <property type="molecule type" value="Genomic_DNA"/>
</dbReference>
<feature type="domain" description="FAD/NAD(P)-binding" evidence="7">
    <location>
        <begin position="26"/>
        <end position="308"/>
    </location>
</feature>
<evidence type="ECO:0000256" key="6">
    <source>
        <dbReference type="SAM" id="Phobius"/>
    </source>
</evidence>
<accession>A0A164L7T8</accession>
<evidence type="ECO:0000256" key="2">
    <source>
        <dbReference type="ARBA" id="ARBA00005272"/>
    </source>
</evidence>
<dbReference type="GO" id="GO:0019646">
    <property type="term" value="P:aerobic electron transport chain"/>
    <property type="evidence" value="ECO:0007669"/>
    <property type="project" value="TreeGrafter"/>
</dbReference>
<dbReference type="Gene3D" id="3.50.50.100">
    <property type="match status" value="1"/>
</dbReference>
<dbReference type="InterPro" id="IPR051169">
    <property type="entry name" value="NADH-Q_oxidoreductase"/>
</dbReference>
<sequence length="404" mass="42667">MSRSASGRCLRDVGENRSEEVVALVRVVVVGAGYAGVMAANRLAAKGRSDVEVTVVNPWAVFVERIRLHEHAAGTSNAVRQLRGLLHRDVRLRVATVVGIGERAALLDDGDALEYDRLVYAVGSTTSRGIAGHENAWGIADFESAMGLRARLRQLPPGARVVVIGGGATGIESSAEIACRYPDLRVELVSRAVGAGLPESSRARIARKLTGIGVRVRTGLRVTGIRRDGIDTDTGPVPSDCTVWAGAFGVPDLALRSGLPVTDDGRLRTDDTLVCEGHRRIVGVGDAVAPPPRVGAHLRMSCQAAIPMGAHGADTTLALIRGERPAPVSIGMAGTGMSLGRRDGFIQTAHPDDTPRELALSGRPAALLKERVCRFTLTSLRFPRAYRWLPGPDPLPAPIAAVSG</sequence>
<comment type="similarity">
    <text evidence="2">Belongs to the NADH dehydrogenase family.</text>
</comment>
<dbReference type="SUPFAM" id="SSF51905">
    <property type="entry name" value="FAD/NAD(P)-binding domain"/>
    <property type="match status" value="1"/>
</dbReference>
<name>A0A164L7T8_9NOCA</name>
<dbReference type="STRING" id="455432.AWN90_37905"/>
<evidence type="ECO:0000256" key="4">
    <source>
        <dbReference type="ARBA" id="ARBA00022827"/>
    </source>
</evidence>
<dbReference type="PRINTS" id="PR00368">
    <property type="entry name" value="FADPNR"/>
</dbReference>
<dbReference type="OrthoDB" id="9784880at2"/>
<gene>
    <name evidence="8" type="ORF">AWN90_37905</name>
</gene>
<dbReference type="PRINTS" id="PR00469">
    <property type="entry name" value="PNDRDTASEII"/>
</dbReference>
<protein>
    <submittedName>
        <fullName evidence="8">Pyridine nucleotide-disulfide oxidoreductase</fullName>
    </submittedName>
</protein>
<comment type="cofactor">
    <cofactor evidence="1">
        <name>FAD</name>
        <dbReference type="ChEBI" id="CHEBI:57692"/>
    </cofactor>
</comment>
<dbReference type="PANTHER" id="PTHR42913">
    <property type="entry name" value="APOPTOSIS-INDUCING FACTOR 1"/>
    <property type="match status" value="1"/>
</dbReference>
<keyword evidence="6" id="KW-0812">Transmembrane</keyword>
<dbReference type="AlphaFoldDB" id="A0A164L7T8"/>
<evidence type="ECO:0000256" key="5">
    <source>
        <dbReference type="ARBA" id="ARBA00023002"/>
    </source>
</evidence>
<evidence type="ECO:0000256" key="1">
    <source>
        <dbReference type="ARBA" id="ARBA00001974"/>
    </source>
</evidence>
<keyword evidence="3" id="KW-0285">Flavoprotein</keyword>
<keyword evidence="9" id="KW-1185">Reference proteome</keyword>
<evidence type="ECO:0000259" key="7">
    <source>
        <dbReference type="Pfam" id="PF07992"/>
    </source>
</evidence>
<feature type="transmembrane region" description="Helical" evidence="6">
    <location>
        <begin position="21"/>
        <end position="40"/>
    </location>
</feature>
<evidence type="ECO:0000313" key="9">
    <source>
        <dbReference type="Proteomes" id="UP000076512"/>
    </source>
</evidence>
<dbReference type="Proteomes" id="UP000076512">
    <property type="component" value="Unassembled WGS sequence"/>
</dbReference>
<keyword evidence="6" id="KW-1133">Transmembrane helix</keyword>
<evidence type="ECO:0000256" key="3">
    <source>
        <dbReference type="ARBA" id="ARBA00022630"/>
    </source>
</evidence>
<proteinExistence type="inferred from homology"/>
<keyword evidence="4" id="KW-0274">FAD</keyword>
<dbReference type="Pfam" id="PF07992">
    <property type="entry name" value="Pyr_redox_2"/>
    <property type="match status" value="1"/>
</dbReference>
<keyword evidence="5" id="KW-0560">Oxidoreductase</keyword>
<dbReference type="GO" id="GO:0003955">
    <property type="term" value="F:NAD(P)H dehydrogenase (quinone) activity"/>
    <property type="evidence" value="ECO:0007669"/>
    <property type="project" value="TreeGrafter"/>
</dbReference>
<dbReference type="PANTHER" id="PTHR42913:SF3">
    <property type="entry name" value="64 KDA MITOCHONDRIAL NADH DEHYDROGENASE (EUROFUNG)"/>
    <property type="match status" value="1"/>
</dbReference>
<dbReference type="InterPro" id="IPR023753">
    <property type="entry name" value="FAD/NAD-binding_dom"/>
</dbReference>
<keyword evidence="6" id="KW-0472">Membrane</keyword>
<organism evidence="8 9">
    <name type="scientific">Nocardia terpenica</name>
    <dbReference type="NCBI Taxonomy" id="455432"/>
    <lineage>
        <taxon>Bacteria</taxon>
        <taxon>Bacillati</taxon>
        <taxon>Actinomycetota</taxon>
        <taxon>Actinomycetes</taxon>
        <taxon>Mycobacteriales</taxon>
        <taxon>Nocardiaceae</taxon>
        <taxon>Nocardia</taxon>
    </lineage>
</organism>
<comment type="caution">
    <text evidence="8">The sequence shown here is derived from an EMBL/GenBank/DDBJ whole genome shotgun (WGS) entry which is preliminary data.</text>
</comment>
<reference evidence="8 9" key="1">
    <citation type="submission" date="2016-04" db="EMBL/GenBank/DDBJ databases">
        <authorList>
            <person name="Evans L.H."/>
            <person name="Alamgir A."/>
            <person name="Owens N."/>
            <person name="Weber N.D."/>
            <person name="Virtaneva K."/>
            <person name="Barbian K."/>
            <person name="Babar A."/>
            <person name="Rosenke K."/>
        </authorList>
    </citation>
    <scope>NUCLEOTIDE SEQUENCE [LARGE SCALE GENOMIC DNA]</scope>
    <source>
        <strain evidence="8 9">IFM 0406</strain>
    </source>
</reference>
<evidence type="ECO:0000313" key="8">
    <source>
        <dbReference type="EMBL" id="KZM72112.1"/>
    </source>
</evidence>
<dbReference type="InterPro" id="IPR036188">
    <property type="entry name" value="FAD/NAD-bd_sf"/>
</dbReference>